<dbReference type="PROSITE" id="PS01134">
    <property type="entry name" value="FTSZ_1"/>
    <property type="match status" value="1"/>
</dbReference>
<feature type="binding site" evidence="8">
    <location>
        <position position="162"/>
    </location>
    <ligand>
        <name>GTP</name>
        <dbReference type="ChEBI" id="CHEBI:37565"/>
    </ligand>
</feature>
<dbReference type="InterPro" id="IPR003008">
    <property type="entry name" value="Tubulin_FtsZ_GTPase"/>
</dbReference>
<dbReference type="GO" id="GO:0032153">
    <property type="term" value="C:cell division site"/>
    <property type="evidence" value="ECO:0007669"/>
    <property type="project" value="UniProtKB-UniRule"/>
</dbReference>
<dbReference type="PATRIC" id="fig|210.2440.peg.922"/>
<dbReference type="GO" id="GO:0051258">
    <property type="term" value="P:protein polymerization"/>
    <property type="evidence" value="ECO:0007669"/>
    <property type="project" value="UniProtKB-UniRule"/>
</dbReference>
<dbReference type="RefSeq" id="WP_064437794.1">
    <property type="nucleotide sequence ID" value="NZ_CP011485.1"/>
</dbReference>
<dbReference type="SUPFAM" id="SSF52490">
    <property type="entry name" value="Tubulin nucleotide-binding domain-like"/>
    <property type="match status" value="1"/>
</dbReference>
<comment type="function">
    <text evidence="8 10">Essential cell division protein that forms a contractile ring structure (Z ring) at the future cell division site. The regulation of the ring assembly controls the timing and the location of cell division. One of the functions of the FtsZ ring is to recruit other cell division proteins to the septum to produce a new cell wall between the dividing cells. Binds GTP and shows GTPase activity.</text>
</comment>
<organism evidence="13 14">
    <name type="scientific">Helicobacter pylori</name>
    <name type="common">Campylobacter pylori</name>
    <dbReference type="NCBI Taxonomy" id="210"/>
    <lineage>
        <taxon>Bacteria</taxon>
        <taxon>Pseudomonadati</taxon>
        <taxon>Campylobacterota</taxon>
        <taxon>Epsilonproteobacteria</taxon>
        <taxon>Campylobacterales</taxon>
        <taxon>Helicobacteraceae</taxon>
        <taxon>Helicobacter</taxon>
    </lineage>
</organism>
<feature type="domain" description="Tubulin/FtsZ GTPase" evidence="11">
    <location>
        <begin position="31"/>
        <end position="224"/>
    </location>
</feature>
<evidence type="ECO:0000256" key="8">
    <source>
        <dbReference type="HAMAP-Rule" id="MF_00909"/>
    </source>
</evidence>
<dbReference type="GO" id="GO:0000917">
    <property type="term" value="P:division septum assembly"/>
    <property type="evidence" value="ECO:0007669"/>
    <property type="project" value="UniProtKB-KW"/>
</dbReference>
<dbReference type="InterPro" id="IPR018316">
    <property type="entry name" value="Tubulin/FtsZ_2-layer-sand-dom"/>
</dbReference>
<dbReference type="InterPro" id="IPR036525">
    <property type="entry name" value="Tubulin/FtsZ_GTPase_sf"/>
</dbReference>
<evidence type="ECO:0000256" key="7">
    <source>
        <dbReference type="ARBA" id="ARBA00023306"/>
    </source>
</evidence>
<dbReference type="InterPro" id="IPR020805">
    <property type="entry name" value="Cell_div_FtsZ_CS"/>
</dbReference>
<dbReference type="HAMAP" id="MF_00909">
    <property type="entry name" value="FtsZ"/>
    <property type="match status" value="1"/>
</dbReference>
<feature type="binding site" evidence="8">
    <location>
        <begin position="127"/>
        <end position="129"/>
    </location>
    <ligand>
        <name>GTP</name>
        <dbReference type="ChEBI" id="CHEBI:37565"/>
    </ligand>
</feature>
<keyword evidence="6 8" id="KW-0717">Septation</keyword>
<dbReference type="PROSITE" id="PS01135">
    <property type="entry name" value="FTSZ_2"/>
    <property type="match status" value="1"/>
</dbReference>
<dbReference type="CDD" id="cd02201">
    <property type="entry name" value="FtsZ_type1"/>
    <property type="match status" value="1"/>
</dbReference>
<dbReference type="InterPro" id="IPR008280">
    <property type="entry name" value="Tub_FtsZ_C"/>
</dbReference>
<accession>A0A1A9HBC3</accession>
<evidence type="ECO:0000256" key="5">
    <source>
        <dbReference type="ARBA" id="ARBA00023134"/>
    </source>
</evidence>
<dbReference type="PANTHER" id="PTHR30314">
    <property type="entry name" value="CELL DIVISION PROTEIN FTSZ-RELATED"/>
    <property type="match status" value="1"/>
</dbReference>
<evidence type="ECO:0000259" key="12">
    <source>
        <dbReference type="SMART" id="SM00865"/>
    </source>
</evidence>
<evidence type="ECO:0000313" key="13">
    <source>
        <dbReference type="EMBL" id="ANH47082.1"/>
    </source>
</evidence>
<keyword evidence="7 8" id="KW-0131">Cell cycle</keyword>
<sequence>MVHQSEMENYNSNIGQASIEEVSDPAYKGAKIVVIGVGGGGSNMIKHLVEYGVHQDVTPIATNTDGQHLKNNPAPVKILLGKESTGGLGAGGIPDIGKKAAEESANEIREAIKDAKLVIVSTGLGGGTGTGATPTIVKIAKEVGALTIAIVTKPFKYEGSQKRKRAEEGLKELEQSSDSILVIPNDKVLLTMKKNASTTECYREVDDVLVRAVSGISTIITKPGDINVDFADLKSALGFKGFALMGIGEATGEDAAKVAVESAIQSPLLDDASIDGAKSIIVFFEHHPDYPMMAYSQACDFIQDQAHQDVDVKFGQHTSPSIPIDHVRVTIIATGAERNSNEPALESIATPSQPVVKQTRKVGNGEYLRIPTEDELSIPTTIRIQQD</sequence>
<dbReference type="InterPro" id="IPR045061">
    <property type="entry name" value="FtsZ/CetZ"/>
</dbReference>
<keyword evidence="5 8" id="KW-0342">GTP-binding</keyword>
<protein>
    <recommendedName>
        <fullName evidence="8 9">Cell division protein FtsZ</fullName>
    </recommendedName>
</protein>
<feature type="domain" description="Tubulin/FtsZ 2-layer sandwich" evidence="12">
    <location>
        <begin position="226"/>
        <end position="345"/>
    </location>
</feature>
<keyword evidence="3 8" id="KW-0132">Cell division</keyword>
<dbReference type="EMBL" id="CP011485">
    <property type="protein sequence ID" value="ANH47082.1"/>
    <property type="molecule type" value="Genomic_DNA"/>
</dbReference>
<dbReference type="SUPFAM" id="SSF55307">
    <property type="entry name" value="Tubulin C-terminal domain-like"/>
    <property type="match status" value="1"/>
</dbReference>
<dbReference type="Pfam" id="PF12327">
    <property type="entry name" value="FtsZ_C"/>
    <property type="match status" value="1"/>
</dbReference>
<evidence type="ECO:0000256" key="6">
    <source>
        <dbReference type="ARBA" id="ARBA00023210"/>
    </source>
</evidence>
<keyword evidence="4 8" id="KW-0547">Nucleotide-binding</keyword>
<name>A0A1A9HBC3_HELPX</name>
<feature type="binding site" evidence="8">
    <location>
        <position position="158"/>
    </location>
    <ligand>
        <name>GTP</name>
        <dbReference type="ChEBI" id="CHEBI:37565"/>
    </ligand>
</feature>
<dbReference type="FunFam" id="3.40.50.1440:FF:000029">
    <property type="entry name" value="Cell division protein FtsZ"/>
    <property type="match status" value="1"/>
</dbReference>
<comment type="subcellular location">
    <subcellularLocation>
        <location evidence="8">Cytoplasm</location>
    </subcellularLocation>
    <text evidence="8">Assembles at midcell at the inner surface of the cytoplasmic membrane.</text>
</comment>
<dbReference type="InterPro" id="IPR037103">
    <property type="entry name" value="Tubulin/FtsZ-like_C"/>
</dbReference>
<evidence type="ECO:0000256" key="4">
    <source>
        <dbReference type="ARBA" id="ARBA00022741"/>
    </source>
</evidence>
<dbReference type="GO" id="GO:0005525">
    <property type="term" value="F:GTP binding"/>
    <property type="evidence" value="ECO:0007669"/>
    <property type="project" value="UniProtKB-UniRule"/>
</dbReference>
<dbReference type="InterPro" id="IPR024757">
    <property type="entry name" value="FtsZ_C"/>
</dbReference>
<dbReference type="Gene3D" id="3.30.1330.20">
    <property type="entry name" value="Tubulin/FtsZ, C-terminal domain"/>
    <property type="match status" value="1"/>
</dbReference>
<dbReference type="InterPro" id="IPR000158">
    <property type="entry name" value="Cell_div_FtsZ"/>
</dbReference>
<evidence type="ECO:0000259" key="11">
    <source>
        <dbReference type="SMART" id="SM00864"/>
    </source>
</evidence>
<dbReference type="PANTHER" id="PTHR30314:SF3">
    <property type="entry name" value="MITOCHONDRIAL DIVISION PROTEIN FSZA"/>
    <property type="match status" value="1"/>
</dbReference>
<dbReference type="PRINTS" id="PR00423">
    <property type="entry name" value="CELLDVISFTSZ"/>
</dbReference>
<dbReference type="AlphaFoldDB" id="A0A1A9HBC3"/>
<evidence type="ECO:0000256" key="3">
    <source>
        <dbReference type="ARBA" id="ARBA00022618"/>
    </source>
</evidence>
<keyword evidence="2 8" id="KW-0963">Cytoplasm</keyword>
<gene>
    <name evidence="8" type="primary">ftsZ</name>
    <name evidence="13" type="ORF">AA973_04480</name>
</gene>
<evidence type="ECO:0000256" key="10">
    <source>
        <dbReference type="RuleBase" id="RU000631"/>
    </source>
</evidence>
<evidence type="ECO:0000256" key="1">
    <source>
        <dbReference type="ARBA" id="ARBA00009690"/>
    </source>
</evidence>
<dbReference type="Pfam" id="PF00091">
    <property type="entry name" value="Tubulin"/>
    <property type="match status" value="1"/>
</dbReference>
<comment type="similarity">
    <text evidence="1 8 10">Belongs to the FtsZ family.</text>
</comment>
<dbReference type="Proteomes" id="UP000078049">
    <property type="component" value="Chromosome"/>
</dbReference>
<reference evidence="13 14" key="1">
    <citation type="submission" date="2014-04" db="EMBL/GenBank/DDBJ databases">
        <title>Detecting global and local adaptation in a worldwide sample of Helicobacter pylori genomes.</title>
        <authorList>
            <person name="Montano V."/>
            <person name="Didelot X."/>
            <person name="Foll M."/>
            <person name="Linz B."/>
            <person name="Reinhardt R."/>
            <person name="Suerbaum S."/>
            <person name="Moodley Y."/>
            <person name="Jensen J.D."/>
        </authorList>
    </citation>
    <scope>NUCLEOTIDE SEQUENCE [LARGE SCALE GENOMIC DNA]</scope>
    <source>
        <strain evidence="14">ausabrJ05</strain>
    </source>
</reference>
<evidence type="ECO:0000313" key="14">
    <source>
        <dbReference type="Proteomes" id="UP000078049"/>
    </source>
</evidence>
<dbReference type="SMART" id="SM00864">
    <property type="entry name" value="Tubulin"/>
    <property type="match status" value="1"/>
</dbReference>
<dbReference type="NCBIfam" id="TIGR00065">
    <property type="entry name" value="ftsZ"/>
    <property type="match status" value="1"/>
</dbReference>
<dbReference type="GO" id="GO:0005737">
    <property type="term" value="C:cytoplasm"/>
    <property type="evidence" value="ECO:0007669"/>
    <property type="project" value="UniProtKB-SubCell"/>
</dbReference>
<comment type="subunit">
    <text evidence="8">Homodimer. Polymerizes to form a dynamic ring structure in a strictly GTP-dependent manner. Interacts directly with several other division proteins.</text>
</comment>
<dbReference type="GO" id="GO:0043093">
    <property type="term" value="P:FtsZ-dependent cytokinesis"/>
    <property type="evidence" value="ECO:0007669"/>
    <property type="project" value="UniProtKB-UniRule"/>
</dbReference>
<feature type="binding site" evidence="8">
    <location>
        <begin position="39"/>
        <end position="43"/>
    </location>
    <ligand>
        <name>GTP</name>
        <dbReference type="ChEBI" id="CHEBI:37565"/>
    </ligand>
</feature>
<proteinExistence type="inferred from homology"/>
<evidence type="ECO:0000256" key="9">
    <source>
        <dbReference type="NCBIfam" id="TIGR00065"/>
    </source>
</evidence>
<feature type="binding site" evidence="8">
    <location>
        <position position="206"/>
    </location>
    <ligand>
        <name>GTP</name>
        <dbReference type="ChEBI" id="CHEBI:37565"/>
    </ligand>
</feature>
<dbReference type="GO" id="GO:0003924">
    <property type="term" value="F:GTPase activity"/>
    <property type="evidence" value="ECO:0007669"/>
    <property type="project" value="UniProtKB-UniRule"/>
</dbReference>
<dbReference type="SMART" id="SM00865">
    <property type="entry name" value="Tubulin_C"/>
    <property type="match status" value="1"/>
</dbReference>
<dbReference type="Gene3D" id="3.40.50.1440">
    <property type="entry name" value="Tubulin/FtsZ, GTPase domain"/>
    <property type="match status" value="1"/>
</dbReference>
<evidence type="ECO:0000256" key="2">
    <source>
        <dbReference type="ARBA" id="ARBA00022490"/>
    </source>
</evidence>